<name>A0A9N9JK27_9GLOM</name>
<evidence type="ECO:0000313" key="2">
    <source>
        <dbReference type="Proteomes" id="UP000789759"/>
    </source>
</evidence>
<dbReference type="EMBL" id="CAJVQA010024630">
    <property type="protein sequence ID" value="CAG8783154.1"/>
    <property type="molecule type" value="Genomic_DNA"/>
</dbReference>
<organism evidence="1 2">
    <name type="scientific">Cetraspora pellucida</name>
    <dbReference type="NCBI Taxonomy" id="1433469"/>
    <lineage>
        <taxon>Eukaryota</taxon>
        <taxon>Fungi</taxon>
        <taxon>Fungi incertae sedis</taxon>
        <taxon>Mucoromycota</taxon>
        <taxon>Glomeromycotina</taxon>
        <taxon>Glomeromycetes</taxon>
        <taxon>Diversisporales</taxon>
        <taxon>Gigasporaceae</taxon>
        <taxon>Cetraspora</taxon>
    </lineage>
</organism>
<evidence type="ECO:0000313" key="1">
    <source>
        <dbReference type="EMBL" id="CAG8783154.1"/>
    </source>
</evidence>
<feature type="non-terminal residue" evidence="1">
    <location>
        <position position="1"/>
    </location>
</feature>
<protein>
    <submittedName>
        <fullName evidence="1">17364_t:CDS:1</fullName>
    </submittedName>
</protein>
<dbReference type="Proteomes" id="UP000789759">
    <property type="component" value="Unassembled WGS sequence"/>
</dbReference>
<sequence length="171" mass="19735">VAIRSTAVNFTNGRNNNPRGIEAEEIENNQNYNNNECRSQRTSLISQDLTTAVDAEELERRKKRIDANLSYNKSSSDKSSRNVDIISNKNPKHDVKEHIITDDYKEPTQIDNVSNFFELLLLELRLVDLLSSMSSSPNIVKRQPRLKAHDWFIEKSSPMRLSEFGYCDKLF</sequence>
<dbReference type="OrthoDB" id="2393904at2759"/>
<keyword evidence="2" id="KW-1185">Reference proteome</keyword>
<proteinExistence type="predicted"/>
<comment type="caution">
    <text evidence="1">The sequence shown here is derived from an EMBL/GenBank/DDBJ whole genome shotgun (WGS) entry which is preliminary data.</text>
</comment>
<reference evidence="1" key="1">
    <citation type="submission" date="2021-06" db="EMBL/GenBank/DDBJ databases">
        <authorList>
            <person name="Kallberg Y."/>
            <person name="Tangrot J."/>
            <person name="Rosling A."/>
        </authorList>
    </citation>
    <scope>NUCLEOTIDE SEQUENCE</scope>
    <source>
        <strain evidence="1">FL966</strain>
    </source>
</reference>
<gene>
    <name evidence="1" type="ORF">CPELLU_LOCUS16510</name>
</gene>
<accession>A0A9N9JK27</accession>
<dbReference type="AlphaFoldDB" id="A0A9N9JK27"/>